<evidence type="ECO:0000313" key="2">
    <source>
        <dbReference type="Proteomes" id="UP000248798"/>
    </source>
</evidence>
<dbReference type="EMBL" id="QLNI01000037">
    <property type="protein sequence ID" value="RAM00818.1"/>
    <property type="molecule type" value="Genomic_DNA"/>
</dbReference>
<accession>A0A328F849</accession>
<dbReference type="InterPro" id="IPR045499">
    <property type="entry name" value="DUF6492"/>
</dbReference>
<dbReference type="InterPro" id="IPR029044">
    <property type="entry name" value="Nucleotide-diphossugar_trans"/>
</dbReference>
<dbReference type="RefSeq" id="WP_111958777.1">
    <property type="nucleotide sequence ID" value="NZ_CP036313.1"/>
</dbReference>
<protein>
    <recommendedName>
        <fullName evidence="3">Glycosyl transferase</fullName>
    </recommendedName>
</protein>
<dbReference type="Pfam" id="PF20102">
    <property type="entry name" value="DUF6492"/>
    <property type="match status" value="1"/>
</dbReference>
<evidence type="ECO:0008006" key="3">
    <source>
        <dbReference type="Google" id="ProtNLM"/>
    </source>
</evidence>
<organism evidence="1 2">
    <name type="scientific">Desulfobacter hydrogenophilus</name>
    <dbReference type="NCBI Taxonomy" id="2291"/>
    <lineage>
        <taxon>Bacteria</taxon>
        <taxon>Pseudomonadati</taxon>
        <taxon>Thermodesulfobacteriota</taxon>
        <taxon>Desulfobacteria</taxon>
        <taxon>Desulfobacterales</taxon>
        <taxon>Desulfobacteraceae</taxon>
        <taxon>Desulfobacter</taxon>
    </lineage>
</organism>
<gene>
    <name evidence="1" type="ORF">DO021_16800</name>
</gene>
<name>A0A328F849_9BACT</name>
<reference evidence="1 2" key="1">
    <citation type="submission" date="2018-06" db="EMBL/GenBank/DDBJ databases">
        <title>Complete Genome Sequence of Desulfobacter hydrogenophilus (DSM3380).</title>
        <authorList>
            <person name="Marietou A."/>
            <person name="Schreiber L."/>
            <person name="Marshall I."/>
            <person name="Jorgensen B."/>
        </authorList>
    </citation>
    <scope>NUCLEOTIDE SEQUENCE [LARGE SCALE GENOMIC DNA]</scope>
    <source>
        <strain evidence="1 2">DSM 3380</strain>
    </source>
</reference>
<comment type="caution">
    <text evidence="1">The sequence shown here is derived from an EMBL/GenBank/DDBJ whole genome shotgun (WGS) entry which is preliminary data.</text>
</comment>
<dbReference type="Proteomes" id="UP000248798">
    <property type="component" value="Unassembled WGS sequence"/>
</dbReference>
<dbReference type="SUPFAM" id="SSF53448">
    <property type="entry name" value="Nucleotide-diphospho-sugar transferases"/>
    <property type="match status" value="1"/>
</dbReference>
<dbReference type="AlphaFoldDB" id="A0A328F849"/>
<proteinExistence type="predicted"/>
<sequence>MEKIALFCKSYSKDLLRAKRMAQSVQMFNRDAIPLYISVPSSELNFFKDKFNDLPCHFLTDEKIIENCIKAYGPFPRLFPTYLMQQLVKLEFWRLKKCEHYLWIDSDAYFLRPFSTKDFFHGENTPLLVMHKAKDLRAFSKKHDPRIAEKLDNRIKKIQRLFGRKGEAFYFGDPPLIWSSSVLEALSTEFLEPKGMTIYELLYSYPCEMQLYGEFLLASGNYKFAPTEPFFKIFHYAEQFFEAQRQGESEFSLAKTHMGVLIQSNWTDPKEKKKNNMARFKKFLREQQRKLGLMGSQEF</sequence>
<evidence type="ECO:0000313" key="1">
    <source>
        <dbReference type="EMBL" id="RAM00818.1"/>
    </source>
</evidence>